<evidence type="ECO:0000313" key="3">
    <source>
        <dbReference type="EMBL" id="TEB23328.1"/>
    </source>
</evidence>
<comment type="caution">
    <text evidence="3">The sequence shown here is derived from an EMBL/GenBank/DDBJ whole genome shotgun (WGS) entry which is preliminary data.</text>
</comment>
<sequence length="112" mass="12386">MKFTTTSTLFALACGAAVASALPPIESEDLSIRAPAPGAYRGKRKRDLEDLEERDVDLELDTRDAELDAFLDMIERSFSDEGFGGGDIDARDMSGEFEDVLERDFEAVEEMD</sequence>
<feature type="region of interest" description="Disordered" evidence="1">
    <location>
        <begin position="27"/>
        <end position="47"/>
    </location>
</feature>
<evidence type="ECO:0000313" key="4">
    <source>
        <dbReference type="Proteomes" id="UP000298030"/>
    </source>
</evidence>
<keyword evidence="2" id="KW-0732">Signal</keyword>
<name>A0A4Y7SNV2_COPMI</name>
<protein>
    <submittedName>
        <fullName evidence="3">Uncharacterized protein</fullName>
    </submittedName>
</protein>
<dbReference type="Proteomes" id="UP000298030">
    <property type="component" value="Unassembled WGS sequence"/>
</dbReference>
<gene>
    <name evidence="3" type="ORF">FA13DRAFT_1417454</name>
</gene>
<dbReference type="EMBL" id="QPFP01000079">
    <property type="protein sequence ID" value="TEB23328.1"/>
    <property type="molecule type" value="Genomic_DNA"/>
</dbReference>
<dbReference type="AlphaFoldDB" id="A0A4Y7SNV2"/>
<feature type="chain" id="PRO_5021302452" evidence="2">
    <location>
        <begin position="22"/>
        <end position="112"/>
    </location>
</feature>
<evidence type="ECO:0000256" key="2">
    <source>
        <dbReference type="SAM" id="SignalP"/>
    </source>
</evidence>
<accession>A0A4Y7SNV2</accession>
<evidence type="ECO:0000256" key="1">
    <source>
        <dbReference type="SAM" id="MobiDB-lite"/>
    </source>
</evidence>
<proteinExistence type="predicted"/>
<reference evidence="3 4" key="1">
    <citation type="journal article" date="2019" name="Nat. Ecol. Evol.">
        <title>Megaphylogeny resolves global patterns of mushroom evolution.</title>
        <authorList>
            <person name="Varga T."/>
            <person name="Krizsan K."/>
            <person name="Foldi C."/>
            <person name="Dima B."/>
            <person name="Sanchez-Garcia M."/>
            <person name="Sanchez-Ramirez S."/>
            <person name="Szollosi G.J."/>
            <person name="Szarkandi J.G."/>
            <person name="Papp V."/>
            <person name="Albert L."/>
            <person name="Andreopoulos W."/>
            <person name="Angelini C."/>
            <person name="Antonin V."/>
            <person name="Barry K.W."/>
            <person name="Bougher N.L."/>
            <person name="Buchanan P."/>
            <person name="Buyck B."/>
            <person name="Bense V."/>
            <person name="Catcheside P."/>
            <person name="Chovatia M."/>
            <person name="Cooper J."/>
            <person name="Damon W."/>
            <person name="Desjardin D."/>
            <person name="Finy P."/>
            <person name="Geml J."/>
            <person name="Haridas S."/>
            <person name="Hughes K."/>
            <person name="Justo A."/>
            <person name="Karasinski D."/>
            <person name="Kautmanova I."/>
            <person name="Kiss B."/>
            <person name="Kocsube S."/>
            <person name="Kotiranta H."/>
            <person name="LaButti K.M."/>
            <person name="Lechner B.E."/>
            <person name="Liimatainen K."/>
            <person name="Lipzen A."/>
            <person name="Lukacs Z."/>
            <person name="Mihaltcheva S."/>
            <person name="Morgado L.N."/>
            <person name="Niskanen T."/>
            <person name="Noordeloos M.E."/>
            <person name="Ohm R.A."/>
            <person name="Ortiz-Santana B."/>
            <person name="Ovrebo C."/>
            <person name="Racz N."/>
            <person name="Riley R."/>
            <person name="Savchenko A."/>
            <person name="Shiryaev A."/>
            <person name="Soop K."/>
            <person name="Spirin V."/>
            <person name="Szebenyi C."/>
            <person name="Tomsovsky M."/>
            <person name="Tulloss R.E."/>
            <person name="Uehling J."/>
            <person name="Grigoriev I.V."/>
            <person name="Vagvolgyi C."/>
            <person name="Papp T."/>
            <person name="Martin F.M."/>
            <person name="Miettinen O."/>
            <person name="Hibbett D.S."/>
            <person name="Nagy L.G."/>
        </authorList>
    </citation>
    <scope>NUCLEOTIDE SEQUENCE [LARGE SCALE GENOMIC DNA]</scope>
    <source>
        <strain evidence="3 4">FP101781</strain>
    </source>
</reference>
<keyword evidence="4" id="KW-1185">Reference proteome</keyword>
<feature type="signal peptide" evidence="2">
    <location>
        <begin position="1"/>
        <end position="21"/>
    </location>
</feature>
<organism evidence="3 4">
    <name type="scientific">Coprinellus micaceus</name>
    <name type="common">Glistening ink-cap mushroom</name>
    <name type="synonym">Coprinus micaceus</name>
    <dbReference type="NCBI Taxonomy" id="71717"/>
    <lineage>
        <taxon>Eukaryota</taxon>
        <taxon>Fungi</taxon>
        <taxon>Dikarya</taxon>
        <taxon>Basidiomycota</taxon>
        <taxon>Agaricomycotina</taxon>
        <taxon>Agaricomycetes</taxon>
        <taxon>Agaricomycetidae</taxon>
        <taxon>Agaricales</taxon>
        <taxon>Agaricineae</taxon>
        <taxon>Psathyrellaceae</taxon>
        <taxon>Coprinellus</taxon>
    </lineage>
</organism>